<comment type="catalytic activity">
    <reaction evidence="12">
        <text>L-lysyl-[protein] + acetyl-CoA = N(6)-acetyl-L-lysyl-[protein] + CoA + H(+)</text>
        <dbReference type="Rhea" id="RHEA:45948"/>
        <dbReference type="Rhea" id="RHEA-COMP:9752"/>
        <dbReference type="Rhea" id="RHEA-COMP:10731"/>
        <dbReference type="ChEBI" id="CHEBI:15378"/>
        <dbReference type="ChEBI" id="CHEBI:29969"/>
        <dbReference type="ChEBI" id="CHEBI:57287"/>
        <dbReference type="ChEBI" id="CHEBI:57288"/>
        <dbReference type="ChEBI" id="CHEBI:61930"/>
        <dbReference type="EC" id="2.3.1.48"/>
    </reaction>
</comment>
<keyword evidence="4" id="KW-0808">Transferase</keyword>
<dbReference type="GO" id="GO:0045944">
    <property type="term" value="P:positive regulation of transcription by RNA polymerase II"/>
    <property type="evidence" value="ECO:0007669"/>
    <property type="project" value="TreeGrafter"/>
</dbReference>
<dbReference type="GO" id="GO:0003713">
    <property type="term" value="F:transcription coactivator activity"/>
    <property type="evidence" value="ECO:0007669"/>
    <property type="project" value="TreeGrafter"/>
</dbReference>
<accession>A0A4Y7JLQ6</accession>
<dbReference type="Pfam" id="PF00083">
    <property type="entry name" value="Sugar_tr"/>
    <property type="match status" value="1"/>
</dbReference>
<feature type="transmembrane region" description="Helical" evidence="13">
    <location>
        <begin position="193"/>
        <end position="217"/>
    </location>
</feature>
<keyword evidence="7 13" id="KW-1133">Transmembrane helix</keyword>
<evidence type="ECO:0000313" key="15">
    <source>
        <dbReference type="EMBL" id="RZC62034.1"/>
    </source>
</evidence>
<dbReference type="GO" id="GO:0031490">
    <property type="term" value="F:chromatin DNA binding"/>
    <property type="evidence" value="ECO:0007669"/>
    <property type="project" value="TreeGrafter"/>
</dbReference>
<evidence type="ECO:0000256" key="13">
    <source>
        <dbReference type="SAM" id="Phobius"/>
    </source>
</evidence>
<evidence type="ECO:0000256" key="6">
    <source>
        <dbReference type="ARBA" id="ARBA00022853"/>
    </source>
</evidence>
<evidence type="ECO:0000256" key="4">
    <source>
        <dbReference type="ARBA" id="ARBA00022679"/>
    </source>
</evidence>
<keyword evidence="16" id="KW-1185">Reference proteome</keyword>
<dbReference type="PANTHER" id="PTHR13808">
    <property type="entry name" value="CBP/P300-RELATED"/>
    <property type="match status" value="1"/>
</dbReference>
<dbReference type="GO" id="GO:0005634">
    <property type="term" value="C:nucleus"/>
    <property type="evidence" value="ECO:0007669"/>
    <property type="project" value="UniProtKB-SubCell"/>
</dbReference>
<evidence type="ECO:0000256" key="10">
    <source>
        <dbReference type="ARBA" id="ARBA00023163"/>
    </source>
</evidence>
<evidence type="ECO:0000259" key="14">
    <source>
        <dbReference type="PROSITE" id="PS51727"/>
    </source>
</evidence>
<dbReference type="EMBL" id="CM010719">
    <property type="protein sequence ID" value="RZC62034.1"/>
    <property type="molecule type" value="Genomic_DNA"/>
</dbReference>
<dbReference type="GO" id="GO:0000123">
    <property type="term" value="C:histone acetyltransferase complex"/>
    <property type="evidence" value="ECO:0007669"/>
    <property type="project" value="TreeGrafter"/>
</dbReference>
<reference evidence="15 16" key="1">
    <citation type="journal article" date="2018" name="Science">
        <title>The opium poppy genome and morphinan production.</title>
        <authorList>
            <person name="Guo L."/>
            <person name="Winzer T."/>
            <person name="Yang X."/>
            <person name="Li Y."/>
            <person name="Ning Z."/>
            <person name="He Z."/>
            <person name="Teodor R."/>
            <person name="Lu Y."/>
            <person name="Bowser T.A."/>
            <person name="Graham I.A."/>
            <person name="Ye K."/>
        </authorList>
    </citation>
    <scope>NUCLEOTIDE SEQUENCE [LARGE SCALE GENOMIC DNA]</scope>
    <source>
        <strain evidence="16">cv. HN1</strain>
        <tissue evidence="15">Leaves</tissue>
    </source>
</reference>
<name>A0A4Y7JLQ6_PAPSO</name>
<dbReference type="GO" id="GO:0004402">
    <property type="term" value="F:histone acetyltransferase activity"/>
    <property type="evidence" value="ECO:0007669"/>
    <property type="project" value="InterPro"/>
</dbReference>
<feature type="transmembrane region" description="Helical" evidence="13">
    <location>
        <begin position="255"/>
        <end position="279"/>
    </location>
</feature>
<organism evidence="15 16">
    <name type="scientific">Papaver somniferum</name>
    <name type="common">Opium poppy</name>
    <dbReference type="NCBI Taxonomy" id="3469"/>
    <lineage>
        <taxon>Eukaryota</taxon>
        <taxon>Viridiplantae</taxon>
        <taxon>Streptophyta</taxon>
        <taxon>Embryophyta</taxon>
        <taxon>Tracheophyta</taxon>
        <taxon>Spermatophyta</taxon>
        <taxon>Magnoliopsida</taxon>
        <taxon>Ranunculales</taxon>
        <taxon>Papaveraceae</taxon>
        <taxon>Papaveroideae</taxon>
        <taxon>Papaver</taxon>
    </lineage>
</organism>
<dbReference type="AlphaFoldDB" id="A0A4Y7JLQ6"/>
<dbReference type="Gene3D" id="1.20.1250.20">
    <property type="entry name" value="MFS general substrate transporter like domains"/>
    <property type="match status" value="1"/>
</dbReference>
<dbReference type="InterPro" id="IPR031162">
    <property type="entry name" value="CBP_P300_HAT"/>
</dbReference>
<sequence length="320" mass="35018">MMLMYKKGLIKMEIDEKNRDSHSVSFTFDALSDLSSADKKLEVKQHILEIFQEDSYPSAFPNTSKVVLLFHEIEGVDCAFFGMYVQELDSLLIRCLAMVRRASKENIVAELTDVYDISLSLLENARQRLDGDYLPGAAEDTINQFRQEEDGRKLQKIGNTKKNLSQTDLSTNASKAVLLMQKVIYSPSAATDVLTMAFLQTLLSWGIVGAMFGAAFGCWKNESSGKKGFSFDGCVVSLVMFLAIILVAFSSLPSLIVSGTMIVGFGVGMISMTSSLKILEASSLRLRSSFANLEQSTWSCMTGVAGDSSSSSVYANVVPS</sequence>
<keyword evidence="9 13" id="KW-0472">Membrane</keyword>
<evidence type="ECO:0000256" key="12">
    <source>
        <dbReference type="ARBA" id="ARBA00048017"/>
    </source>
</evidence>
<keyword evidence="8" id="KW-0805">Transcription regulation</keyword>
<dbReference type="STRING" id="3469.A0A4Y7JLQ6"/>
<dbReference type="PANTHER" id="PTHR13808:SF1">
    <property type="entry name" value="HISTONE ACETYLTRANSFERASE"/>
    <property type="match status" value="1"/>
</dbReference>
<dbReference type="GO" id="GO:0022857">
    <property type="term" value="F:transmembrane transporter activity"/>
    <property type="evidence" value="ECO:0007669"/>
    <property type="project" value="InterPro"/>
</dbReference>
<evidence type="ECO:0000256" key="5">
    <source>
        <dbReference type="ARBA" id="ARBA00022692"/>
    </source>
</evidence>
<evidence type="ECO:0000256" key="7">
    <source>
        <dbReference type="ARBA" id="ARBA00022989"/>
    </source>
</evidence>
<keyword evidence="6" id="KW-0156">Chromatin regulator</keyword>
<dbReference type="EC" id="2.3.1.48" evidence="3"/>
<comment type="subcellular location">
    <subcellularLocation>
        <location evidence="2">Membrane</location>
    </subcellularLocation>
    <subcellularLocation>
        <location evidence="1">Nucleus</location>
    </subcellularLocation>
</comment>
<keyword evidence="10" id="KW-0804">Transcription</keyword>
<evidence type="ECO:0000313" key="16">
    <source>
        <dbReference type="Proteomes" id="UP000316621"/>
    </source>
</evidence>
<dbReference type="PROSITE" id="PS51727">
    <property type="entry name" value="CBP_P300_HAT"/>
    <property type="match status" value="1"/>
</dbReference>
<protein>
    <recommendedName>
        <fullName evidence="3">histone acetyltransferase</fullName>
        <ecNumber evidence="3">2.3.1.48</ecNumber>
    </recommendedName>
</protein>
<keyword evidence="5 13" id="KW-0812">Transmembrane</keyword>
<evidence type="ECO:0000256" key="2">
    <source>
        <dbReference type="ARBA" id="ARBA00004370"/>
    </source>
</evidence>
<feature type="domain" description="CBP/p300-type HAT" evidence="14">
    <location>
        <begin position="1"/>
        <end position="320"/>
    </location>
</feature>
<evidence type="ECO:0000256" key="11">
    <source>
        <dbReference type="ARBA" id="ARBA00023242"/>
    </source>
</evidence>
<dbReference type="GO" id="GO:0016020">
    <property type="term" value="C:membrane"/>
    <property type="evidence" value="ECO:0007669"/>
    <property type="project" value="UniProtKB-SubCell"/>
</dbReference>
<evidence type="ECO:0000256" key="8">
    <source>
        <dbReference type="ARBA" id="ARBA00023015"/>
    </source>
</evidence>
<feature type="transmembrane region" description="Helical" evidence="13">
    <location>
        <begin position="229"/>
        <end position="249"/>
    </location>
</feature>
<dbReference type="Proteomes" id="UP000316621">
    <property type="component" value="Chromosome 5"/>
</dbReference>
<proteinExistence type="predicted"/>
<dbReference type="InterPro" id="IPR005828">
    <property type="entry name" value="MFS_sugar_transport-like"/>
</dbReference>
<dbReference type="GO" id="GO:0005667">
    <property type="term" value="C:transcription regulator complex"/>
    <property type="evidence" value="ECO:0007669"/>
    <property type="project" value="TreeGrafter"/>
</dbReference>
<evidence type="ECO:0000256" key="3">
    <source>
        <dbReference type="ARBA" id="ARBA00013184"/>
    </source>
</evidence>
<evidence type="ECO:0000256" key="9">
    <source>
        <dbReference type="ARBA" id="ARBA00023136"/>
    </source>
</evidence>
<gene>
    <name evidence="15" type="ORF">C5167_023788</name>
</gene>
<dbReference type="InterPro" id="IPR036259">
    <property type="entry name" value="MFS_trans_sf"/>
</dbReference>
<keyword evidence="11" id="KW-0539">Nucleus</keyword>
<evidence type="ECO:0000256" key="1">
    <source>
        <dbReference type="ARBA" id="ARBA00004123"/>
    </source>
</evidence>
<dbReference type="InterPro" id="IPR013178">
    <property type="entry name" value="Histone_AcTrfase_Rtt109/CBP"/>
</dbReference>
<dbReference type="Gramene" id="RZC62034">
    <property type="protein sequence ID" value="RZC62034"/>
    <property type="gene ID" value="C5167_023788"/>
</dbReference>